<dbReference type="Pfam" id="PF00994">
    <property type="entry name" value="MoCF_biosynth"/>
    <property type="match status" value="1"/>
</dbReference>
<dbReference type="HAMAP" id="MF_00226_B">
    <property type="entry name" value="CinA_B"/>
    <property type="match status" value="1"/>
</dbReference>
<dbReference type="InterPro" id="IPR036425">
    <property type="entry name" value="MoaB/Mog-like_dom_sf"/>
</dbReference>
<keyword evidence="4" id="KW-1185">Reference proteome</keyword>
<dbReference type="NCBIfam" id="NF001813">
    <property type="entry name" value="PRK00549.1"/>
    <property type="match status" value="1"/>
</dbReference>
<evidence type="ECO:0000256" key="1">
    <source>
        <dbReference type="HAMAP-Rule" id="MF_00226"/>
    </source>
</evidence>
<dbReference type="PIRSF" id="PIRSF006728">
    <property type="entry name" value="CinA"/>
    <property type="match status" value="1"/>
</dbReference>
<feature type="domain" description="MoaB/Mog" evidence="2">
    <location>
        <begin position="6"/>
        <end position="172"/>
    </location>
</feature>
<comment type="caution">
    <text evidence="3">The sequence shown here is derived from an EMBL/GenBank/DDBJ whole genome shotgun (WGS) entry which is preliminary data.</text>
</comment>
<organism evidence="3 4">
    <name type="scientific">Lawsonibacter hominis</name>
    <dbReference type="NCBI Taxonomy" id="2763053"/>
    <lineage>
        <taxon>Bacteria</taxon>
        <taxon>Bacillati</taxon>
        <taxon>Bacillota</taxon>
        <taxon>Clostridia</taxon>
        <taxon>Eubacteriales</taxon>
        <taxon>Oscillospiraceae</taxon>
        <taxon>Lawsonibacter</taxon>
    </lineage>
</organism>
<dbReference type="Proteomes" id="UP000661435">
    <property type="component" value="Unassembled WGS sequence"/>
</dbReference>
<dbReference type="EMBL" id="JACOPP010000030">
    <property type="protein sequence ID" value="MBC5734938.1"/>
    <property type="molecule type" value="Genomic_DNA"/>
</dbReference>
<dbReference type="SMART" id="SM00852">
    <property type="entry name" value="MoCF_biosynth"/>
    <property type="match status" value="1"/>
</dbReference>
<proteinExistence type="inferred from homology"/>
<dbReference type="NCBIfam" id="TIGR00177">
    <property type="entry name" value="molyb_syn"/>
    <property type="match status" value="1"/>
</dbReference>
<dbReference type="CDD" id="cd00885">
    <property type="entry name" value="cinA"/>
    <property type="match status" value="1"/>
</dbReference>
<evidence type="ECO:0000313" key="3">
    <source>
        <dbReference type="EMBL" id="MBC5734938.1"/>
    </source>
</evidence>
<evidence type="ECO:0000259" key="2">
    <source>
        <dbReference type="SMART" id="SM00852"/>
    </source>
</evidence>
<dbReference type="Gene3D" id="3.30.70.2860">
    <property type="match status" value="1"/>
</dbReference>
<name>A0A8J6J756_9FIRM</name>
<dbReference type="Pfam" id="PF18146">
    <property type="entry name" value="CinA_KH"/>
    <property type="match status" value="1"/>
</dbReference>
<dbReference type="InterPro" id="IPR008136">
    <property type="entry name" value="CinA_C"/>
</dbReference>
<dbReference type="InterPro" id="IPR050101">
    <property type="entry name" value="CinA"/>
</dbReference>
<protein>
    <recommendedName>
        <fullName evidence="1">Putative competence-damage inducible protein</fullName>
    </recommendedName>
</protein>
<dbReference type="NCBIfam" id="TIGR00200">
    <property type="entry name" value="cinA_nterm"/>
    <property type="match status" value="1"/>
</dbReference>
<comment type="similarity">
    <text evidence="1">Belongs to the CinA family.</text>
</comment>
<sequence>MSHTAELIAVGTELLLGNIANTDAQMLSQGLSALGINVYYHTVVGDNPQRLRAAVEIARRRADILITTGGLGPTCDDLTKNVLAKCFGRPLVRHEASARRIEAYFRSIGRPMTENNYQQAMLPEGCTVLDNDWGTAPGVAFEADGVHVVMLPGPPRECRAMFQYRVAPYLRACSDGAICSRTLRIFGMGESLVESMLRSQMNAMQNPTLAPYAKEGEVELRITAKAGHEQEARALIAPVEARLRAQLGSAVYGADVTSLEEVVLPLLKERGLTLGCAESCTGGLIAKRITDLPGASAVFRGSVVSYATPVKHTVLGVPQALLEEYGAVSEPVARAMAEGARRTLGCDLAVAVTGVAGPDPDERGNPVGLVYLALAAPDGTTVKRTRSGGVRERIRTLAASGALDLVRRWLSGAPLEETGTEPSE</sequence>
<dbReference type="InterPro" id="IPR036653">
    <property type="entry name" value="CinA-like_C"/>
</dbReference>
<evidence type="ECO:0000313" key="4">
    <source>
        <dbReference type="Proteomes" id="UP000661435"/>
    </source>
</evidence>
<dbReference type="InterPro" id="IPR001453">
    <property type="entry name" value="MoaB/Mog_dom"/>
</dbReference>
<gene>
    <name evidence="1" type="primary">cinA</name>
    <name evidence="3" type="ORF">H8S57_14560</name>
</gene>
<dbReference type="NCBIfam" id="TIGR00199">
    <property type="entry name" value="PncC_domain"/>
    <property type="match status" value="1"/>
</dbReference>
<dbReference type="SUPFAM" id="SSF142433">
    <property type="entry name" value="CinA-like"/>
    <property type="match status" value="1"/>
</dbReference>
<dbReference type="SUPFAM" id="SSF53218">
    <property type="entry name" value="Molybdenum cofactor biosynthesis proteins"/>
    <property type="match status" value="1"/>
</dbReference>
<dbReference type="Gene3D" id="3.40.980.10">
    <property type="entry name" value="MoaB/Mog-like domain"/>
    <property type="match status" value="1"/>
</dbReference>
<dbReference type="InterPro" id="IPR041424">
    <property type="entry name" value="CinA_KH"/>
</dbReference>
<dbReference type="Pfam" id="PF02464">
    <property type="entry name" value="CinA"/>
    <property type="match status" value="1"/>
</dbReference>
<dbReference type="Gene3D" id="3.90.950.20">
    <property type="entry name" value="CinA-like"/>
    <property type="match status" value="1"/>
</dbReference>
<dbReference type="InterPro" id="IPR008135">
    <property type="entry name" value="Competence-induced_CinA"/>
</dbReference>
<dbReference type="PANTHER" id="PTHR13939">
    <property type="entry name" value="NICOTINAMIDE-NUCLEOTIDE AMIDOHYDROLASE PNCC"/>
    <property type="match status" value="1"/>
</dbReference>
<dbReference type="PANTHER" id="PTHR13939:SF0">
    <property type="entry name" value="NMN AMIDOHYDROLASE-LIKE PROTEIN YFAY"/>
    <property type="match status" value="1"/>
</dbReference>
<dbReference type="RefSeq" id="WP_186908757.1">
    <property type="nucleotide sequence ID" value="NZ_JACOPP010000030.1"/>
</dbReference>
<dbReference type="AlphaFoldDB" id="A0A8J6J756"/>
<accession>A0A8J6J756</accession>
<reference evidence="3" key="1">
    <citation type="submission" date="2020-08" db="EMBL/GenBank/DDBJ databases">
        <title>Genome public.</title>
        <authorList>
            <person name="Liu C."/>
            <person name="Sun Q."/>
        </authorList>
    </citation>
    <scope>NUCLEOTIDE SEQUENCE</scope>
    <source>
        <strain evidence="3">NSJ-51</strain>
    </source>
</reference>